<feature type="region of interest" description="Disordered" evidence="1">
    <location>
        <begin position="77"/>
        <end position="125"/>
    </location>
</feature>
<feature type="compositionally biased region" description="Basic and acidic residues" evidence="1">
    <location>
        <begin position="113"/>
        <end position="125"/>
    </location>
</feature>
<protein>
    <submittedName>
        <fullName evidence="2">Uncharacterized protein</fullName>
    </submittedName>
</protein>
<evidence type="ECO:0000313" key="2">
    <source>
        <dbReference type="EMBL" id="KAK1300269.1"/>
    </source>
</evidence>
<dbReference type="Proteomes" id="UP001180020">
    <property type="component" value="Unassembled WGS sequence"/>
</dbReference>
<name>A0AAV9DGZ5_ACOCL</name>
<reference evidence="2" key="1">
    <citation type="journal article" date="2023" name="Nat. Commun.">
        <title>Diploid and tetraploid genomes of Acorus and the evolution of monocots.</title>
        <authorList>
            <person name="Ma L."/>
            <person name="Liu K.W."/>
            <person name="Li Z."/>
            <person name="Hsiao Y.Y."/>
            <person name="Qi Y."/>
            <person name="Fu T."/>
            <person name="Tang G.D."/>
            <person name="Zhang D."/>
            <person name="Sun W.H."/>
            <person name="Liu D.K."/>
            <person name="Li Y."/>
            <person name="Chen G.Z."/>
            <person name="Liu X.D."/>
            <person name="Liao X.Y."/>
            <person name="Jiang Y.T."/>
            <person name="Yu X."/>
            <person name="Hao Y."/>
            <person name="Huang J."/>
            <person name="Zhao X.W."/>
            <person name="Ke S."/>
            <person name="Chen Y.Y."/>
            <person name="Wu W.L."/>
            <person name="Hsu J.L."/>
            <person name="Lin Y.F."/>
            <person name="Huang M.D."/>
            <person name="Li C.Y."/>
            <person name="Huang L."/>
            <person name="Wang Z.W."/>
            <person name="Zhao X."/>
            <person name="Zhong W.Y."/>
            <person name="Peng D.H."/>
            <person name="Ahmad S."/>
            <person name="Lan S."/>
            <person name="Zhang J.S."/>
            <person name="Tsai W.C."/>
            <person name="Van de Peer Y."/>
            <person name="Liu Z.J."/>
        </authorList>
    </citation>
    <scope>NUCLEOTIDE SEQUENCE</scope>
    <source>
        <strain evidence="2">CP</strain>
    </source>
</reference>
<feature type="compositionally biased region" description="Basic residues" evidence="1">
    <location>
        <begin position="80"/>
        <end position="90"/>
    </location>
</feature>
<proteinExistence type="predicted"/>
<evidence type="ECO:0000313" key="3">
    <source>
        <dbReference type="Proteomes" id="UP001180020"/>
    </source>
</evidence>
<dbReference type="AlphaFoldDB" id="A0AAV9DGZ5"/>
<accession>A0AAV9DGZ5</accession>
<keyword evidence="3" id="KW-1185">Reference proteome</keyword>
<comment type="caution">
    <text evidence="2">The sequence shown here is derived from an EMBL/GenBank/DDBJ whole genome shotgun (WGS) entry which is preliminary data.</text>
</comment>
<organism evidence="2 3">
    <name type="scientific">Acorus calamus</name>
    <name type="common">Sweet flag</name>
    <dbReference type="NCBI Taxonomy" id="4465"/>
    <lineage>
        <taxon>Eukaryota</taxon>
        <taxon>Viridiplantae</taxon>
        <taxon>Streptophyta</taxon>
        <taxon>Embryophyta</taxon>
        <taxon>Tracheophyta</taxon>
        <taxon>Spermatophyta</taxon>
        <taxon>Magnoliopsida</taxon>
        <taxon>Liliopsida</taxon>
        <taxon>Acoraceae</taxon>
        <taxon>Acorus</taxon>
    </lineage>
</organism>
<gene>
    <name evidence="2" type="ORF">QJS10_CPB13g00777</name>
</gene>
<evidence type="ECO:0000256" key="1">
    <source>
        <dbReference type="SAM" id="MobiDB-lite"/>
    </source>
</evidence>
<sequence>MTQKKRTHPPQECEEVKLRIDCQVQKLKHLPTWAEDYHGRVSTTVINSDKRDLNLKKAISSTTHRHRNFLLVNGSSPKHYSGKSCRRIKRREMGSGNDEGDESVYSPENGHATSEELSSHSEQRPEIEISRVVEGLCIPKECALQKIKTKRLLSIHM</sequence>
<reference evidence="2" key="2">
    <citation type="submission" date="2023-06" db="EMBL/GenBank/DDBJ databases">
        <authorList>
            <person name="Ma L."/>
            <person name="Liu K.-W."/>
            <person name="Li Z."/>
            <person name="Hsiao Y.-Y."/>
            <person name="Qi Y."/>
            <person name="Fu T."/>
            <person name="Tang G."/>
            <person name="Zhang D."/>
            <person name="Sun W.-H."/>
            <person name="Liu D.-K."/>
            <person name="Li Y."/>
            <person name="Chen G.-Z."/>
            <person name="Liu X.-D."/>
            <person name="Liao X.-Y."/>
            <person name="Jiang Y.-T."/>
            <person name="Yu X."/>
            <person name="Hao Y."/>
            <person name="Huang J."/>
            <person name="Zhao X.-W."/>
            <person name="Ke S."/>
            <person name="Chen Y.-Y."/>
            <person name="Wu W.-L."/>
            <person name="Hsu J.-L."/>
            <person name="Lin Y.-F."/>
            <person name="Huang M.-D."/>
            <person name="Li C.-Y."/>
            <person name="Huang L."/>
            <person name="Wang Z.-W."/>
            <person name="Zhao X."/>
            <person name="Zhong W.-Y."/>
            <person name="Peng D.-H."/>
            <person name="Ahmad S."/>
            <person name="Lan S."/>
            <person name="Zhang J.-S."/>
            <person name="Tsai W.-C."/>
            <person name="Van De Peer Y."/>
            <person name="Liu Z.-J."/>
        </authorList>
    </citation>
    <scope>NUCLEOTIDE SEQUENCE</scope>
    <source>
        <strain evidence="2">CP</strain>
        <tissue evidence="2">Leaves</tissue>
    </source>
</reference>
<dbReference type="EMBL" id="JAUJYO010000013">
    <property type="protein sequence ID" value="KAK1300269.1"/>
    <property type="molecule type" value="Genomic_DNA"/>
</dbReference>